<evidence type="ECO:0000256" key="1">
    <source>
        <dbReference type="ARBA" id="ARBA00023002"/>
    </source>
</evidence>
<protein>
    <recommendedName>
        <fullName evidence="2">Pyridoxamine 5'-phosphate oxidase N-terminal domain-containing protein</fullName>
    </recommendedName>
</protein>
<dbReference type="NCBIfam" id="TIGR03618">
    <property type="entry name" value="Rv1155_F420"/>
    <property type="match status" value="1"/>
</dbReference>
<accession>A0A381NAV1</accession>
<dbReference type="SUPFAM" id="SSF50475">
    <property type="entry name" value="FMN-binding split barrel"/>
    <property type="match status" value="1"/>
</dbReference>
<dbReference type="EMBL" id="UINC01000183">
    <property type="protein sequence ID" value="SUZ50673.1"/>
    <property type="molecule type" value="Genomic_DNA"/>
</dbReference>
<keyword evidence="1" id="KW-0560">Oxidoreductase</keyword>
<gene>
    <name evidence="3" type="ORF">METZ01_LOCUS3527</name>
</gene>
<dbReference type="InterPro" id="IPR011576">
    <property type="entry name" value="Pyridox_Oxase_N"/>
</dbReference>
<dbReference type="Gene3D" id="2.30.110.10">
    <property type="entry name" value="Electron Transport, Fmn-binding Protein, Chain A"/>
    <property type="match status" value="1"/>
</dbReference>
<proteinExistence type="predicted"/>
<dbReference type="Pfam" id="PF01243">
    <property type="entry name" value="PNPOx_N"/>
    <property type="match status" value="1"/>
</dbReference>
<evidence type="ECO:0000259" key="2">
    <source>
        <dbReference type="Pfam" id="PF01243"/>
    </source>
</evidence>
<dbReference type="PANTHER" id="PTHR35176">
    <property type="entry name" value="HEME OXYGENASE HI_0854-RELATED"/>
    <property type="match status" value="1"/>
</dbReference>
<feature type="domain" description="Pyridoxamine 5'-phosphate oxidase N-terminal" evidence="2">
    <location>
        <begin position="7"/>
        <end position="110"/>
    </location>
</feature>
<sequence length="142" mass="15851">MAISSRKVEHFLTHNHDAVLSTIRMNGATQLSAVTVGFYKGGAIFTTTKSRAKFINLNRTPECSLLISNSNWRPYLVLEGKAHIFSADTLDPKTLKNILRAAYRSAAGKEHPNWADYDEAMKKDERVAIFVSGDNIYGTMEN</sequence>
<name>A0A381NAV1_9ZZZZ</name>
<dbReference type="PANTHER" id="PTHR35176:SF2">
    <property type="entry name" value="F420H(2)-DEPENDENT REDUCTASE RV1155"/>
    <property type="match status" value="1"/>
</dbReference>
<reference evidence="3" key="1">
    <citation type="submission" date="2018-05" db="EMBL/GenBank/DDBJ databases">
        <authorList>
            <person name="Lanie J.A."/>
            <person name="Ng W.-L."/>
            <person name="Kazmierczak K.M."/>
            <person name="Andrzejewski T.M."/>
            <person name="Davidsen T.M."/>
            <person name="Wayne K.J."/>
            <person name="Tettelin H."/>
            <person name="Glass J.I."/>
            <person name="Rusch D."/>
            <person name="Podicherti R."/>
            <person name="Tsui H.-C.T."/>
            <person name="Winkler M.E."/>
        </authorList>
    </citation>
    <scope>NUCLEOTIDE SEQUENCE</scope>
</reference>
<dbReference type="GO" id="GO:0005829">
    <property type="term" value="C:cytosol"/>
    <property type="evidence" value="ECO:0007669"/>
    <property type="project" value="TreeGrafter"/>
</dbReference>
<organism evidence="3">
    <name type="scientific">marine metagenome</name>
    <dbReference type="NCBI Taxonomy" id="408172"/>
    <lineage>
        <taxon>unclassified sequences</taxon>
        <taxon>metagenomes</taxon>
        <taxon>ecological metagenomes</taxon>
    </lineage>
</organism>
<evidence type="ECO:0000313" key="3">
    <source>
        <dbReference type="EMBL" id="SUZ50673.1"/>
    </source>
</evidence>
<dbReference type="GO" id="GO:0016627">
    <property type="term" value="F:oxidoreductase activity, acting on the CH-CH group of donors"/>
    <property type="evidence" value="ECO:0007669"/>
    <property type="project" value="TreeGrafter"/>
</dbReference>
<dbReference type="GO" id="GO:0070967">
    <property type="term" value="F:coenzyme F420 binding"/>
    <property type="evidence" value="ECO:0007669"/>
    <property type="project" value="TreeGrafter"/>
</dbReference>
<dbReference type="InterPro" id="IPR052019">
    <property type="entry name" value="F420H2_bilvrd_red/Heme_oxyg"/>
</dbReference>
<dbReference type="InterPro" id="IPR012349">
    <property type="entry name" value="Split_barrel_FMN-bd"/>
</dbReference>
<dbReference type="AlphaFoldDB" id="A0A381NAV1"/>
<dbReference type="InterPro" id="IPR019920">
    <property type="entry name" value="F420-binding_dom_put"/>
</dbReference>